<keyword evidence="3" id="KW-1185">Reference proteome</keyword>
<organism evidence="2 3">
    <name type="scientific">Phytophthora oleae</name>
    <dbReference type="NCBI Taxonomy" id="2107226"/>
    <lineage>
        <taxon>Eukaryota</taxon>
        <taxon>Sar</taxon>
        <taxon>Stramenopiles</taxon>
        <taxon>Oomycota</taxon>
        <taxon>Peronosporomycetes</taxon>
        <taxon>Peronosporales</taxon>
        <taxon>Peronosporaceae</taxon>
        <taxon>Phytophthora</taxon>
    </lineage>
</organism>
<evidence type="ECO:0000313" key="2">
    <source>
        <dbReference type="EMBL" id="KAL3670967.1"/>
    </source>
</evidence>
<feature type="compositionally biased region" description="Basic residues" evidence="1">
    <location>
        <begin position="55"/>
        <end position="65"/>
    </location>
</feature>
<comment type="caution">
    <text evidence="2">The sequence shown here is derived from an EMBL/GenBank/DDBJ whole genome shotgun (WGS) entry which is preliminary data.</text>
</comment>
<dbReference type="AlphaFoldDB" id="A0ABD3FVL3"/>
<feature type="compositionally biased region" description="Low complexity" evidence="1">
    <location>
        <begin position="27"/>
        <end position="37"/>
    </location>
</feature>
<sequence>MSSFLPLEDLEPTLSDVLAFIDTFGSDTTSSTTSNSSDDGRMSPPSALQSAGDRRKSRKAAASRRCQQKKRAELLALRAQVTALETRVQELKGDQKRSLTVGRLDNRQKLKVTQLWREKAKEQRQLLLQSEQRNKQLLTVLSRQNSVAQAVQDVLCNVTAVVHVEEALRTPPPTNSPSTLEGFVPNLHDAIYGELSARVGKIYVDVNAKFTRLDQILIQDVSTGVEVSRDPVTGVLYVELTAATTTNLDLKQAEEAVWNMKTCHYNKFRKYLSELGTKKETEVELRDEERFVEVSTLSLSRKYEEENRLMMAFSSLVSDQPTGNGLRFHEEGFVMISKPPTSGAIIQSRYRLTPEMESWTSTATRDAEATREFVLQKLGGNMWANLQTFQNNSN</sequence>
<name>A0ABD3FVL3_9STRA</name>
<feature type="region of interest" description="Disordered" evidence="1">
    <location>
        <begin position="27"/>
        <end position="65"/>
    </location>
</feature>
<dbReference type="EMBL" id="JBIMZQ010000006">
    <property type="protein sequence ID" value="KAL3670967.1"/>
    <property type="molecule type" value="Genomic_DNA"/>
</dbReference>
<evidence type="ECO:0000256" key="1">
    <source>
        <dbReference type="SAM" id="MobiDB-lite"/>
    </source>
</evidence>
<protein>
    <submittedName>
        <fullName evidence="2">Uncharacterized protein</fullName>
    </submittedName>
</protein>
<proteinExistence type="predicted"/>
<evidence type="ECO:0000313" key="3">
    <source>
        <dbReference type="Proteomes" id="UP001632037"/>
    </source>
</evidence>
<dbReference type="PANTHER" id="PTHR35796:SF3">
    <property type="entry name" value="BHLH DOMAIN-CONTAINING PROTEIN"/>
    <property type="match status" value="1"/>
</dbReference>
<dbReference type="PANTHER" id="PTHR35796">
    <property type="entry name" value="HYPOTHETICAL CYTOSOLIC PROTEIN"/>
    <property type="match status" value="1"/>
</dbReference>
<reference evidence="2 3" key="1">
    <citation type="submission" date="2024-09" db="EMBL/GenBank/DDBJ databases">
        <title>Genome sequencing and assembly of Phytophthora oleae, isolate VK10A, causative agent of rot of olive drupes.</title>
        <authorList>
            <person name="Conti Taguali S."/>
            <person name="Riolo M."/>
            <person name="La Spada F."/>
            <person name="Cacciola S.O."/>
            <person name="Dionisio G."/>
        </authorList>
    </citation>
    <scope>NUCLEOTIDE SEQUENCE [LARGE SCALE GENOMIC DNA]</scope>
    <source>
        <strain evidence="2 3">VK10A</strain>
    </source>
</reference>
<dbReference type="CDD" id="cd14686">
    <property type="entry name" value="bZIP"/>
    <property type="match status" value="1"/>
</dbReference>
<accession>A0ABD3FVL3</accession>
<dbReference type="Proteomes" id="UP001632037">
    <property type="component" value="Unassembled WGS sequence"/>
</dbReference>
<gene>
    <name evidence="2" type="ORF">V7S43_004152</name>
</gene>